<dbReference type="InterPro" id="IPR002099">
    <property type="entry name" value="MutL/Mlh/PMS"/>
</dbReference>
<dbReference type="GO" id="GO:0032389">
    <property type="term" value="C:MutLalpha complex"/>
    <property type="evidence" value="ECO:0007669"/>
    <property type="project" value="TreeGrafter"/>
</dbReference>
<dbReference type="FunFam" id="3.30.565.10:FF:000017">
    <property type="entry name" value="PMS1 homolog 1, mismatch repair system component"/>
    <property type="match status" value="1"/>
</dbReference>
<keyword evidence="2" id="KW-0227">DNA damage</keyword>
<dbReference type="PANTHER" id="PTHR10073">
    <property type="entry name" value="DNA MISMATCH REPAIR PROTEIN MLH, PMS, MUTL"/>
    <property type="match status" value="1"/>
</dbReference>
<feature type="compositionally biased region" description="Basic and acidic residues" evidence="3">
    <location>
        <begin position="368"/>
        <end position="384"/>
    </location>
</feature>
<dbReference type="NCBIfam" id="TIGR00585">
    <property type="entry name" value="mutl"/>
    <property type="match status" value="1"/>
</dbReference>
<dbReference type="GO" id="GO:0016887">
    <property type="term" value="F:ATP hydrolysis activity"/>
    <property type="evidence" value="ECO:0007669"/>
    <property type="project" value="InterPro"/>
</dbReference>
<evidence type="ECO:0000256" key="3">
    <source>
        <dbReference type="SAM" id="MobiDB-lite"/>
    </source>
</evidence>
<dbReference type="SUPFAM" id="SSF54211">
    <property type="entry name" value="Ribosomal protein S5 domain 2-like"/>
    <property type="match status" value="1"/>
</dbReference>
<dbReference type="CDD" id="cd00782">
    <property type="entry name" value="MutL_Trans"/>
    <property type="match status" value="1"/>
</dbReference>
<dbReference type="GO" id="GO:0006298">
    <property type="term" value="P:mismatch repair"/>
    <property type="evidence" value="ECO:0007669"/>
    <property type="project" value="InterPro"/>
</dbReference>
<dbReference type="FunFam" id="3.30.230.10:FF:000030">
    <property type="entry name" value="PMS1 homolog 1, mismatch repair system component"/>
    <property type="match status" value="1"/>
</dbReference>
<keyword evidence="6" id="KW-1185">Reference proteome</keyword>
<dbReference type="Gene3D" id="3.30.230.10">
    <property type="match status" value="1"/>
</dbReference>
<comment type="caution">
    <text evidence="5">The sequence shown here is derived from an EMBL/GenBank/DDBJ whole genome shotgun (WGS) entry which is preliminary data.</text>
</comment>
<evidence type="ECO:0000256" key="1">
    <source>
        <dbReference type="ARBA" id="ARBA00006082"/>
    </source>
</evidence>
<name>A0AAV2GYN0_LYMST</name>
<feature type="domain" description="DNA mismatch repair protein S5" evidence="4">
    <location>
        <begin position="217"/>
        <end position="344"/>
    </location>
</feature>
<dbReference type="InterPro" id="IPR014721">
    <property type="entry name" value="Ribsml_uS5_D2-typ_fold_subgr"/>
</dbReference>
<proteinExistence type="inferred from homology"/>
<evidence type="ECO:0000313" key="5">
    <source>
        <dbReference type="EMBL" id="CAL1526463.1"/>
    </source>
</evidence>
<dbReference type="InterPro" id="IPR038973">
    <property type="entry name" value="MutL/Mlh/Pms-like"/>
</dbReference>
<dbReference type="EMBL" id="CAXITT010000005">
    <property type="protein sequence ID" value="CAL1526463.1"/>
    <property type="molecule type" value="Genomic_DNA"/>
</dbReference>
<protein>
    <recommendedName>
        <fullName evidence="4">DNA mismatch repair protein S5 domain-containing protein</fullName>
    </recommendedName>
</protein>
<dbReference type="GO" id="GO:0030983">
    <property type="term" value="F:mismatched DNA binding"/>
    <property type="evidence" value="ECO:0007669"/>
    <property type="project" value="InterPro"/>
</dbReference>
<sequence length="968" mass="107824">MAGQSFNINQLPPATVNLIGSGQVITSVYSVIKELVENSVDAGATSLDIRIDNFGLDKIEVSDNGHGLSAIDVPFLAKRHYTSKLSCTSDMNTLQTYGFRGEALASLCAVSDLKVTTKTEQDDLSYVYSFDQEGNIIDKKPSHLGKGTTVTVVKLFYNIPVRKQYYSSSQRRKEDLKKVEDLLMAFSIIKPQLRIVFRHNKELMLQKLPANNTKDALTSVLGRQVASQLVFKEKAINEIGAKVSVYVPKPGSDVRIMSRSTGDRSFIAVNDRPVFLKELLKVVKQYYNNCHPCDATRLPVCYVQVILPTTDVDVNVDPNKTIVFLQHMKEIQMCSEEILLELYGPLDNVPSWHYSQSSEGIAQQSLAADDKKLSSEEEEVTRDRTTKVKVSNHMVYSRVQTNDAMMTHQMNDNQTDKSKMENNQNNNTLYLDVNVSLHSEGNSKNSPDLSHGVPDESLAISEILSLNDRHLDDFNHANAPKVNLQNDVTPGTPAGGVSHSLFDVPTSEKINEATSDVEVALSHGDSLQNISVKDKTATSLEGHAYFSSSFLTDNFDNTPLTEAAEGTGGDNQLGTISTTTGSSWSRGNWISDVQGKLLQPVQLLAPSSKHIPGKHALSKEGVHTECPAKRRRTLTETLDPNQTTLDDVMDNKSRMAVSISAESQANGEERLKPSDSILDEADLAKMKSKESLNGMKNNQPTKALKQSVRDQVAVMASQSQAEKVKKSLKRKRYHTEQKVDIDLCLLRCALEKKVTDDNSILFSKPTVIGHDNLCDAWFCCHGNTMSLVNDHRLGEVTLYYKLRATHRLLLSPCQIPVALNYRGISESIWSTLNLLAEENRTNDTYFTINDERIVANGFEVKCHFDLENKLHAELVGLCNLIPAYSCQDLYEVLDIINKNPKVILEDARPTKVLYYLQGEAVRMIQQIPCKRSASDVQDMLNHLPEAPELQLCVHHKPLFHNLCDLTDL</sequence>
<evidence type="ECO:0000313" key="6">
    <source>
        <dbReference type="Proteomes" id="UP001497497"/>
    </source>
</evidence>
<accession>A0AAV2GYN0</accession>
<evidence type="ECO:0000259" key="4">
    <source>
        <dbReference type="SMART" id="SM01340"/>
    </source>
</evidence>
<reference evidence="5 6" key="1">
    <citation type="submission" date="2024-04" db="EMBL/GenBank/DDBJ databases">
        <authorList>
            <consortium name="Genoscope - CEA"/>
            <person name="William W."/>
        </authorList>
    </citation>
    <scope>NUCLEOTIDE SEQUENCE [LARGE SCALE GENOMIC DNA]</scope>
</reference>
<dbReference type="InterPro" id="IPR036890">
    <property type="entry name" value="HATPase_C_sf"/>
</dbReference>
<evidence type="ECO:0000256" key="2">
    <source>
        <dbReference type="ARBA" id="ARBA00022763"/>
    </source>
</evidence>
<organism evidence="5 6">
    <name type="scientific">Lymnaea stagnalis</name>
    <name type="common">Great pond snail</name>
    <name type="synonym">Helix stagnalis</name>
    <dbReference type="NCBI Taxonomy" id="6523"/>
    <lineage>
        <taxon>Eukaryota</taxon>
        <taxon>Metazoa</taxon>
        <taxon>Spiralia</taxon>
        <taxon>Lophotrochozoa</taxon>
        <taxon>Mollusca</taxon>
        <taxon>Gastropoda</taxon>
        <taxon>Heterobranchia</taxon>
        <taxon>Euthyneura</taxon>
        <taxon>Panpulmonata</taxon>
        <taxon>Hygrophila</taxon>
        <taxon>Lymnaeoidea</taxon>
        <taxon>Lymnaeidae</taxon>
        <taxon>Lymnaea</taxon>
    </lineage>
</organism>
<dbReference type="GO" id="GO:0005524">
    <property type="term" value="F:ATP binding"/>
    <property type="evidence" value="ECO:0007669"/>
    <property type="project" value="InterPro"/>
</dbReference>
<dbReference type="SMART" id="SM01340">
    <property type="entry name" value="DNA_mis_repair"/>
    <property type="match status" value="1"/>
</dbReference>
<dbReference type="Pfam" id="PF01119">
    <property type="entry name" value="DNA_mis_repair"/>
    <property type="match status" value="1"/>
</dbReference>
<feature type="region of interest" description="Disordered" evidence="3">
    <location>
        <begin position="363"/>
        <end position="384"/>
    </location>
</feature>
<dbReference type="PROSITE" id="PS00058">
    <property type="entry name" value="DNA_MISMATCH_REPAIR_1"/>
    <property type="match status" value="1"/>
</dbReference>
<gene>
    <name evidence="5" type="ORF">GSLYS_00000640001</name>
</gene>
<dbReference type="CDD" id="cd16926">
    <property type="entry name" value="HATPase_MutL-MLH-PMS-like"/>
    <property type="match status" value="1"/>
</dbReference>
<dbReference type="InterPro" id="IPR020568">
    <property type="entry name" value="Ribosomal_Su5_D2-typ_SF"/>
</dbReference>
<dbReference type="GO" id="GO:0140664">
    <property type="term" value="F:ATP-dependent DNA damage sensor activity"/>
    <property type="evidence" value="ECO:0007669"/>
    <property type="project" value="InterPro"/>
</dbReference>
<dbReference type="Gene3D" id="3.30.565.10">
    <property type="entry name" value="Histidine kinase-like ATPase, C-terminal domain"/>
    <property type="match status" value="1"/>
</dbReference>
<dbReference type="Pfam" id="PF13589">
    <property type="entry name" value="HATPase_c_3"/>
    <property type="match status" value="1"/>
</dbReference>
<dbReference type="SUPFAM" id="SSF55874">
    <property type="entry name" value="ATPase domain of HSP90 chaperone/DNA topoisomerase II/histidine kinase"/>
    <property type="match status" value="1"/>
</dbReference>
<comment type="similarity">
    <text evidence="1">Belongs to the DNA mismatch repair MutL/HexB family.</text>
</comment>
<dbReference type="InterPro" id="IPR013507">
    <property type="entry name" value="DNA_mismatch_S5_2-like"/>
</dbReference>
<dbReference type="Proteomes" id="UP001497497">
    <property type="component" value="Unassembled WGS sequence"/>
</dbReference>
<dbReference type="AlphaFoldDB" id="A0AAV2GYN0"/>
<dbReference type="InterPro" id="IPR014762">
    <property type="entry name" value="DNA_mismatch_repair_CS"/>
</dbReference>
<dbReference type="PANTHER" id="PTHR10073:SF54">
    <property type="entry name" value="PMS1 PROTEIN HOMOLOG 1"/>
    <property type="match status" value="1"/>
</dbReference>